<organism evidence="1 2">
    <name type="scientific">Grimontia indica</name>
    <dbReference type="NCBI Taxonomy" id="1056512"/>
    <lineage>
        <taxon>Bacteria</taxon>
        <taxon>Pseudomonadati</taxon>
        <taxon>Pseudomonadota</taxon>
        <taxon>Gammaproteobacteria</taxon>
        <taxon>Vibrionales</taxon>
        <taxon>Vibrionaceae</taxon>
        <taxon>Grimontia</taxon>
    </lineage>
</organism>
<accession>R1IWW3</accession>
<protein>
    <submittedName>
        <fullName evidence="1">Uncharacterized protein</fullName>
    </submittedName>
</protein>
<dbReference type="Proteomes" id="UP000011223">
    <property type="component" value="Unassembled WGS sequence"/>
</dbReference>
<gene>
    <name evidence="1" type="ORF">D515_00923</name>
</gene>
<evidence type="ECO:0000313" key="2">
    <source>
        <dbReference type="Proteomes" id="UP000011223"/>
    </source>
</evidence>
<dbReference type="AlphaFoldDB" id="R1IWW3"/>
<keyword evidence="2" id="KW-1185">Reference proteome</keyword>
<evidence type="ECO:0000313" key="1">
    <source>
        <dbReference type="EMBL" id="EOD79790.1"/>
    </source>
</evidence>
<proteinExistence type="predicted"/>
<name>R1IWW3_9GAMM</name>
<reference evidence="1 2" key="1">
    <citation type="journal article" date="2014" name="PLoS ONE">
        <title>Grimontia indica AK16(T), sp. nov., Isolated from a Seawater Sample Reports the Presence of Pathogenic Genes Similar to Vibrio Genus.</title>
        <authorList>
            <person name="Singh A."/>
            <person name="Vaidya B."/>
            <person name="Khatri I."/>
            <person name="Srinivas T.N."/>
            <person name="Subramanian S."/>
            <person name="Korpole S."/>
            <person name="Pinnaka A.K."/>
        </authorList>
    </citation>
    <scope>NUCLEOTIDE SEQUENCE [LARGE SCALE GENOMIC DNA]</scope>
    <source>
        <strain evidence="1 2">AK16</strain>
    </source>
</reference>
<comment type="caution">
    <text evidence="1">The sequence shown here is derived from an EMBL/GenBank/DDBJ whole genome shotgun (WGS) entry which is preliminary data.</text>
</comment>
<sequence>MCRAGQLSLLLSTQKEGHIEKGPQAVGSSFQRFAKTGLGLAVRDNEKKT</sequence>
<dbReference type="EMBL" id="ANFM02000016">
    <property type="protein sequence ID" value="EOD79790.1"/>
    <property type="molecule type" value="Genomic_DNA"/>
</dbReference>